<reference evidence="1 2" key="1">
    <citation type="journal article" date="2018" name="Biotechnol. Adv.">
        <title>Improved genomic resources and new bioinformatic workflow for the carcinogenic parasite Clonorchis sinensis: Biotechnological implications.</title>
        <authorList>
            <person name="Wang D."/>
            <person name="Korhonen P.K."/>
            <person name="Gasser R.B."/>
            <person name="Young N.D."/>
        </authorList>
    </citation>
    <scope>NUCLEOTIDE SEQUENCE [LARGE SCALE GENOMIC DNA]</scope>
    <source>
        <strain evidence="1">Cs-k2</strain>
    </source>
</reference>
<comment type="caution">
    <text evidence="1">The sequence shown here is derived from an EMBL/GenBank/DDBJ whole genome shotgun (WGS) entry which is preliminary data.</text>
</comment>
<dbReference type="AlphaFoldDB" id="A0A8T1MDP2"/>
<keyword evidence="2" id="KW-1185">Reference proteome</keyword>
<dbReference type="Proteomes" id="UP000286415">
    <property type="component" value="Unassembled WGS sequence"/>
</dbReference>
<organism evidence="1 2">
    <name type="scientific">Clonorchis sinensis</name>
    <name type="common">Chinese liver fluke</name>
    <dbReference type="NCBI Taxonomy" id="79923"/>
    <lineage>
        <taxon>Eukaryota</taxon>
        <taxon>Metazoa</taxon>
        <taxon>Spiralia</taxon>
        <taxon>Lophotrochozoa</taxon>
        <taxon>Platyhelminthes</taxon>
        <taxon>Trematoda</taxon>
        <taxon>Digenea</taxon>
        <taxon>Opisthorchiida</taxon>
        <taxon>Opisthorchiata</taxon>
        <taxon>Opisthorchiidae</taxon>
        <taxon>Clonorchis</taxon>
    </lineage>
</organism>
<sequence>MMGCIGMVDIGGWIFQGRYFPRCGSARYQPPIPIQQRQHQPCAVPINTSCASAYRMEGDMESEHIVLVSPQPPPVIQWPRPVHRSQLKRTPRKILPGENQNVTHACETHLIPHPCAKHLNSASPVPLTAFYLNSGLVFPPNATFQHIPLGSTQNSVPVLLTPHGPTPTLLLKSDSQQTMSAIT</sequence>
<evidence type="ECO:0000313" key="1">
    <source>
        <dbReference type="EMBL" id="KAG5447494.1"/>
    </source>
</evidence>
<protein>
    <submittedName>
        <fullName evidence="1">Uncharacterized protein</fullName>
    </submittedName>
</protein>
<proteinExistence type="predicted"/>
<reference evidence="1 2" key="2">
    <citation type="journal article" date="2021" name="Genomics">
        <title>High-quality reference genome for Clonorchis sinensis.</title>
        <authorList>
            <person name="Young N.D."/>
            <person name="Stroehlein A.J."/>
            <person name="Kinkar L."/>
            <person name="Wang T."/>
            <person name="Sohn W.M."/>
            <person name="Chang B.C.H."/>
            <person name="Kaur P."/>
            <person name="Weisz D."/>
            <person name="Dudchenko O."/>
            <person name="Aiden E.L."/>
            <person name="Korhonen P.K."/>
            <person name="Gasser R.B."/>
        </authorList>
    </citation>
    <scope>NUCLEOTIDE SEQUENCE [LARGE SCALE GENOMIC DNA]</scope>
    <source>
        <strain evidence="1">Cs-k2</strain>
    </source>
</reference>
<name>A0A8T1MDP2_CLOSI</name>
<dbReference type="EMBL" id="NIRI02000042">
    <property type="protein sequence ID" value="KAG5447494.1"/>
    <property type="molecule type" value="Genomic_DNA"/>
</dbReference>
<accession>A0A8T1MDP2</accession>
<evidence type="ECO:0000313" key="2">
    <source>
        <dbReference type="Proteomes" id="UP000286415"/>
    </source>
</evidence>
<gene>
    <name evidence="1" type="ORF">CSKR_203923</name>
</gene>